<dbReference type="PANTHER" id="PTHR38785:SF1">
    <property type="entry name" value="HOMOLOG OF VIRK"/>
    <property type="match status" value="1"/>
</dbReference>
<dbReference type="EMBL" id="JACIEZ010000012">
    <property type="protein sequence ID" value="MBB4066822.1"/>
    <property type="molecule type" value="Genomic_DNA"/>
</dbReference>
<dbReference type="PANTHER" id="PTHR38785">
    <property type="entry name" value="HOMOLOG OF VIRK"/>
    <property type="match status" value="1"/>
</dbReference>
<dbReference type="Pfam" id="PF04393">
    <property type="entry name" value="DUF535"/>
    <property type="match status" value="1"/>
</dbReference>
<dbReference type="GO" id="GO:0006974">
    <property type="term" value="P:DNA damage response"/>
    <property type="evidence" value="ECO:0007669"/>
    <property type="project" value="TreeGrafter"/>
</dbReference>
<reference evidence="1 2" key="1">
    <citation type="submission" date="2020-08" db="EMBL/GenBank/DDBJ databases">
        <title>Genomic Encyclopedia of Type Strains, Phase IV (KMG-IV): sequencing the most valuable type-strain genomes for metagenomic binning, comparative biology and taxonomic classification.</title>
        <authorList>
            <person name="Goeker M."/>
        </authorList>
    </citation>
    <scope>NUCLEOTIDE SEQUENCE [LARGE SCALE GENOMIC DNA]</scope>
    <source>
        <strain evidence="1 2">DSM 29853</strain>
    </source>
</reference>
<evidence type="ECO:0008006" key="3">
    <source>
        <dbReference type="Google" id="ProtNLM"/>
    </source>
</evidence>
<dbReference type="Proteomes" id="UP000528286">
    <property type="component" value="Unassembled WGS sequence"/>
</dbReference>
<evidence type="ECO:0000313" key="1">
    <source>
        <dbReference type="EMBL" id="MBB4066822.1"/>
    </source>
</evidence>
<name>A0A7W6J8Q2_9HYPH</name>
<gene>
    <name evidence="1" type="ORF">GGR23_004049</name>
</gene>
<proteinExistence type="predicted"/>
<accession>A0A7W6J8Q2</accession>
<sequence>MPDSLDTPLRPAGPGRILAYTGDVFRHNPWKHTVVFFFRSFWQYRLTTRWIAFIEDFSRRLGLGAPPLELVRKAFGAYFTLNHSLEGREALLEEHYRLAAGRLPLDRWKAFFAGESVELGRIAGKKDAYIVWLRRSDQCGTRHEGEWTGGFESAATGVLLCRITFILARDARGQPTVAIGGLQGPGREIPKTALVTATRDLGGLRPKDAMLLVAAGIARSLGAGEMLAIDNDSHPINYRAKRRRSRMLTDYDDYWRERGGVEGGPFGFVIPAKDPAEAEPGNKRRDEAKKAFFDCGFALLCGKPGEG</sequence>
<organism evidence="1 2">
    <name type="scientific">Gellertiella hungarica</name>
    <dbReference type="NCBI Taxonomy" id="1572859"/>
    <lineage>
        <taxon>Bacteria</taxon>
        <taxon>Pseudomonadati</taxon>
        <taxon>Pseudomonadota</taxon>
        <taxon>Alphaproteobacteria</taxon>
        <taxon>Hyphomicrobiales</taxon>
        <taxon>Rhizobiaceae</taxon>
        <taxon>Gellertiella</taxon>
    </lineage>
</organism>
<comment type="caution">
    <text evidence="1">The sequence shown here is derived from an EMBL/GenBank/DDBJ whole genome shotgun (WGS) entry which is preliminary data.</text>
</comment>
<dbReference type="InterPro" id="IPR007488">
    <property type="entry name" value="DUF535"/>
</dbReference>
<keyword evidence="2" id="KW-1185">Reference proteome</keyword>
<evidence type="ECO:0000313" key="2">
    <source>
        <dbReference type="Proteomes" id="UP000528286"/>
    </source>
</evidence>
<dbReference type="RefSeq" id="WP_183368080.1">
    <property type="nucleotide sequence ID" value="NZ_JACIEZ010000012.1"/>
</dbReference>
<dbReference type="AlphaFoldDB" id="A0A7W6J8Q2"/>
<protein>
    <recommendedName>
        <fullName evidence="3">DUF535 domain-containing protein</fullName>
    </recommendedName>
</protein>